<dbReference type="AlphaFoldDB" id="A0A0V1MSI7"/>
<proteinExistence type="predicted"/>
<dbReference type="EMBL" id="JYDO01000046">
    <property type="protein sequence ID" value="KRZ74745.1"/>
    <property type="molecule type" value="Genomic_DNA"/>
</dbReference>
<dbReference type="Proteomes" id="UP000054843">
    <property type="component" value="Unassembled WGS sequence"/>
</dbReference>
<keyword evidence="2" id="KW-1185">Reference proteome</keyword>
<evidence type="ECO:0000313" key="2">
    <source>
        <dbReference type="Proteomes" id="UP000054843"/>
    </source>
</evidence>
<gene>
    <name evidence="1" type="ORF">T10_4169</name>
</gene>
<protein>
    <submittedName>
        <fullName evidence="1">Uncharacterized protein</fullName>
    </submittedName>
</protein>
<name>A0A0V1MSI7_9BILA</name>
<accession>A0A0V1MSI7</accession>
<organism evidence="1 2">
    <name type="scientific">Trichinella papuae</name>
    <dbReference type="NCBI Taxonomy" id="268474"/>
    <lineage>
        <taxon>Eukaryota</taxon>
        <taxon>Metazoa</taxon>
        <taxon>Ecdysozoa</taxon>
        <taxon>Nematoda</taxon>
        <taxon>Enoplea</taxon>
        <taxon>Dorylaimia</taxon>
        <taxon>Trichinellida</taxon>
        <taxon>Trichinellidae</taxon>
        <taxon>Trichinella</taxon>
    </lineage>
</organism>
<comment type="caution">
    <text evidence="1">The sequence shown here is derived from an EMBL/GenBank/DDBJ whole genome shotgun (WGS) entry which is preliminary data.</text>
</comment>
<reference evidence="1 2" key="1">
    <citation type="submission" date="2015-01" db="EMBL/GenBank/DDBJ databases">
        <title>Evolution of Trichinella species and genotypes.</title>
        <authorList>
            <person name="Korhonen P.K."/>
            <person name="Edoardo P."/>
            <person name="Giuseppe L.R."/>
            <person name="Gasser R.B."/>
        </authorList>
    </citation>
    <scope>NUCLEOTIDE SEQUENCE [LARGE SCALE GENOMIC DNA]</scope>
    <source>
        <strain evidence="1">ISS1980</strain>
    </source>
</reference>
<evidence type="ECO:0000313" key="1">
    <source>
        <dbReference type="EMBL" id="KRZ74745.1"/>
    </source>
</evidence>
<sequence length="94" mass="11336">MDMDRLENAQNQSTYSIQLQRNFELLSFLKTIQLHYVYSCFIILKKRPKLRLKFVSRMRKSTAVISMSAKRYIEKPVSLTEKHDIEHMKKQKEK</sequence>